<dbReference type="SFLD" id="SFLDS00029">
    <property type="entry name" value="Radical_SAM"/>
    <property type="match status" value="1"/>
</dbReference>
<dbReference type="InterPro" id="IPR024177">
    <property type="entry name" value="Biotin_synthase"/>
</dbReference>
<comment type="similarity">
    <text evidence="2 13">Belongs to the radical SAM superfamily. Biotin synthase family.</text>
</comment>
<evidence type="ECO:0000313" key="16">
    <source>
        <dbReference type="EMBL" id="AGF79924.1"/>
    </source>
</evidence>
<dbReference type="SFLD" id="SFLDG01060">
    <property type="entry name" value="BATS_domain_containing"/>
    <property type="match status" value="1"/>
</dbReference>
<keyword evidence="9 13" id="KW-0093">Biotin biosynthesis</keyword>
<evidence type="ECO:0000256" key="13">
    <source>
        <dbReference type="HAMAP-Rule" id="MF_01694"/>
    </source>
</evidence>
<feature type="binding site" evidence="13 14">
    <location>
        <position position="137"/>
    </location>
    <ligand>
        <name>[2Fe-2S] cluster</name>
        <dbReference type="ChEBI" id="CHEBI:190135"/>
    </ligand>
</feature>
<comment type="cofactor">
    <cofactor evidence="13">
        <name>[2Fe-2S] cluster</name>
        <dbReference type="ChEBI" id="CHEBI:190135"/>
    </cofactor>
    <text evidence="13">Binds 1 [2Fe-2S] cluster. The cluster is coordinated with 3 cysteines and 1 arginine.</text>
</comment>
<protein>
    <recommendedName>
        <fullName evidence="3 13">Biotin synthase</fullName>
        <ecNumber evidence="3 13">2.8.1.6</ecNumber>
    </recommendedName>
</protein>
<dbReference type="GO" id="GO:0004076">
    <property type="term" value="F:biotin synthase activity"/>
    <property type="evidence" value="ECO:0007669"/>
    <property type="project" value="UniProtKB-UniRule"/>
</dbReference>
<gene>
    <name evidence="13" type="primary">bioB</name>
    <name evidence="16" type="ordered locus">UWK_03407</name>
</gene>
<reference evidence="17" key="1">
    <citation type="journal article" date="2013" name="Stand. Genomic Sci.">
        <title>Complete genome sequence of Desulfocapsa sulfexigens, a marine deltaproteobacterium specialized in disproportionating inorganic sulfur compounds.</title>
        <authorList>
            <person name="Finster K.W."/>
            <person name="Kjeldsen K.U."/>
            <person name="Kube M."/>
            <person name="Reinhardt R."/>
            <person name="Mussmann M."/>
            <person name="Amann R."/>
            <person name="Schreiber L."/>
        </authorList>
    </citation>
    <scope>NUCLEOTIDE SEQUENCE [LARGE SCALE GENOMIC DNA]</scope>
    <source>
        <strain evidence="17">DSM 10523 / SB164P1</strain>
    </source>
</reference>
<evidence type="ECO:0000256" key="4">
    <source>
        <dbReference type="ARBA" id="ARBA00022485"/>
    </source>
</evidence>
<dbReference type="InterPro" id="IPR007197">
    <property type="entry name" value="rSAM"/>
</dbReference>
<dbReference type="InterPro" id="IPR002684">
    <property type="entry name" value="Biotin_synth/BioAB"/>
</dbReference>
<dbReference type="AlphaFoldDB" id="M1NK09"/>
<evidence type="ECO:0000256" key="11">
    <source>
        <dbReference type="ARBA" id="ARBA00023014"/>
    </source>
</evidence>
<comment type="catalytic activity">
    <reaction evidence="12 13">
        <text>(4R,5S)-dethiobiotin + (sulfur carrier)-SH + 2 reduced [2Fe-2S]-[ferredoxin] + 2 S-adenosyl-L-methionine = (sulfur carrier)-H + biotin + 2 5'-deoxyadenosine + 2 L-methionine + 2 oxidized [2Fe-2S]-[ferredoxin]</text>
        <dbReference type="Rhea" id="RHEA:22060"/>
        <dbReference type="Rhea" id="RHEA-COMP:10000"/>
        <dbReference type="Rhea" id="RHEA-COMP:10001"/>
        <dbReference type="Rhea" id="RHEA-COMP:14737"/>
        <dbReference type="Rhea" id="RHEA-COMP:14739"/>
        <dbReference type="ChEBI" id="CHEBI:17319"/>
        <dbReference type="ChEBI" id="CHEBI:29917"/>
        <dbReference type="ChEBI" id="CHEBI:33737"/>
        <dbReference type="ChEBI" id="CHEBI:33738"/>
        <dbReference type="ChEBI" id="CHEBI:57586"/>
        <dbReference type="ChEBI" id="CHEBI:57844"/>
        <dbReference type="ChEBI" id="CHEBI:59789"/>
        <dbReference type="ChEBI" id="CHEBI:64428"/>
        <dbReference type="ChEBI" id="CHEBI:149473"/>
        <dbReference type="EC" id="2.8.1.6"/>
    </reaction>
</comment>
<feature type="binding site" evidence="13 14">
    <location>
        <position position="267"/>
    </location>
    <ligand>
        <name>[2Fe-2S] cluster</name>
        <dbReference type="ChEBI" id="CHEBI:190135"/>
    </ligand>
</feature>
<dbReference type="PANTHER" id="PTHR22976">
    <property type="entry name" value="BIOTIN SYNTHASE"/>
    <property type="match status" value="1"/>
</dbReference>
<dbReference type="GO" id="GO:0005506">
    <property type="term" value="F:iron ion binding"/>
    <property type="evidence" value="ECO:0007669"/>
    <property type="project" value="UniProtKB-UniRule"/>
</dbReference>
<dbReference type="PROSITE" id="PS51918">
    <property type="entry name" value="RADICAL_SAM"/>
    <property type="match status" value="1"/>
</dbReference>
<keyword evidence="4 13" id="KW-0004">4Fe-4S</keyword>
<feature type="binding site" evidence="13 14">
    <location>
        <position position="105"/>
    </location>
    <ligand>
        <name>[2Fe-2S] cluster</name>
        <dbReference type="ChEBI" id="CHEBI:190135"/>
    </ligand>
</feature>
<organism evidence="16 17">
    <name type="scientific">Desulfocapsa sulfexigens (strain DSM 10523 / SB164P1)</name>
    <dbReference type="NCBI Taxonomy" id="1167006"/>
    <lineage>
        <taxon>Bacteria</taxon>
        <taxon>Pseudomonadati</taxon>
        <taxon>Thermodesulfobacteriota</taxon>
        <taxon>Desulfobulbia</taxon>
        <taxon>Desulfobulbales</taxon>
        <taxon>Desulfocapsaceae</taxon>
        <taxon>Desulfocapsa</taxon>
    </lineage>
</organism>
<comment type="cofactor">
    <cofactor evidence="13 14">
        <name>[4Fe-4S] cluster</name>
        <dbReference type="ChEBI" id="CHEBI:49883"/>
    </cofactor>
    <text evidence="13 14">Binds 1 [4Fe-4S] cluster. The cluster is coordinated with 3 cysteines and an exchangeable S-adenosyl-L-methionine.</text>
</comment>
<comment type="pathway">
    <text evidence="1 13">Cofactor biosynthesis; biotin biosynthesis; biotin from 7,8-diaminononanoate: step 2/2.</text>
</comment>
<dbReference type="KEGG" id="dsf:UWK_03407"/>
<comment type="subunit">
    <text evidence="13">Homodimer.</text>
</comment>
<keyword evidence="17" id="KW-1185">Reference proteome</keyword>
<evidence type="ECO:0000256" key="1">
    <source>
        <dbReference type="ARBA" id="ARBA00004942"/>
    </source>
</evidence>
<dbReference type="SUPFAM" id="SSF102114">
    <property type="entry name" value="Radical SAM enzymes"/>
    <property type="match status" value="1"/>
</dbReference>
<evidence type="ECO:0000256" key="5">
    <source>
        <dbReference type="ARBA" id="ARBA00022679"/>
    </source>
</evidence>
<evidence type="ECO:0000256" key="12">
    <source>
        <dbReference type="ARBA" id="ARBA00051157"/>
    </source>
</evidence>
<dbReference type="eggNOG" id="COG0502">
    <property type="taxonomic scope" value="Bacteria"/>
</dbReference>
<dbReference type="OrthoDB" id="9786826at2"/>
<dbReference type="SMART" id="SM00876">
    <property type="entry name" value="BATS"/>
    <property type="match status" value="1"/>
</dbReference>
<dbReference type="HOGENOM" id="CLU_033172_2_1_7"/>
<evidence type="ECO:0000256" key="10">
    <source>
        <dbReference type="ARBA" id="ARBA00023004"/>
    </source>
</evidence>
<evidence type="ECO:0000256" key="8">
    <source>
        <dbReference type="ARBA" id="ARBA00022723"/>
    </source>
</evidence>
<dbReference type="PATRIC" id="fig|1167006.5.peg.3667"/>
<dbReference type="CDD" id="cd01335">
    <property type="entry name" value="Radical_SAM"/>
    <property type="match status" value="1"/>
</dbReference>
<dbReference type="GO" id="GO:0051539">
    <property type="term" value="F:4 iron, 4 sulfur cluster binding"/>
    <property type="evidence" value="ECO:0007669"/>
    <property type="project" value="UniProtKB-KW"/>
</dbReference>
<dbReference type="EMBL" id="CP003985">
    <property type="protein sequence ID" value="AGF79924.1"/>
    <property type="molecule type" value="Genomic_DNA"/>
</dbReference>
<evidence type="ECO:0000259" key="15">
    <source>
        <dbReference type="PROSITE" id="PS51918"/>
    </source>
</evidence>
<comment type="cofactor">
    <cofactor evidence="14">
        <name>[2Fe-2S] cluster</name>
        <dbReference type="ChEBI" id="CHEBI:190135"/>
    </cofactor>
    <text evidence="14">Binds 1 [2Fe-2S] cluster. The cluster is coordinated with 3 cysteines and 1 arginine.</text>
</comment>
<dbReference type="PIRSF" id="PIRSF001619">
    <property type="entry name" value="Biotin_synth"/>
    <property type="match status" value="1"/>
</dbReference>
<dbReference type="NCBIfam" id="TIGR00433">
    <property type="entry name" value="bioB"/>
    <property type="match status" value="1"/>
</dbReference>
<dbReference type="Proteomes" id="UP000011721">
    <property type="component" value="Chromosome"/>
</dbReference>
<dbReference type="SMART" id="SM00729">
    <property type="entry name" value="Elp3"/>
    <property type="match status" value="1"/>
</dbReference>
<evidence type="ECO:0000256" key="14">
    <source>
        <dbReference type="PIRSR" id="PIRSR001619-1"/>
    </source>
</evidence>
<dbReference type="Pfam" id="PF04055">
    <property type="entry name" value="Radical_SAM"/>
    <property type="match status" value="1"/>
</dbReference>
<feature type="domain" description="Radical SAM core" evidence="15">
    <location>
        <begin position="43"/>
        <end position="272"/>
    </location>
</feature>
<evidence type="ECO:0000256" key="2">
    <source>
        <dbReference type="ARBA" id="ARBA00010765"/>
    </source>
</evidence>
<feature type="binding site" evidence="13 14">
    <location>
        <position position="197"/>
    </location>
    <ligand>
        <name>[2Fe-2S] cluster</name>
        <dbReference type="ChEBI" id="CHEBI:190135"/>
    </ligand>
</feature>
<evidence type="ECO:0000256" key="9">
    <source>
        <dbReference type="ARBA" id="ARBA00022756"/>
    </source>
</evidence>
<keyword evidence="7 13" id="KW-0001">2Fe-2S</keyword>
<comment type="function">
    <text evidence="13">Catalyzes the conversion of dethiobiotin (DTB) to biotin by the insertion of a sulfur atom into dethiobiotin via a radical-based mechanism.</text>
</comment>
<evidence type="ECO:0000256" key="7">
    <source>
        <dbReference type="ARBA" id="ARBA00022714"/>
    </source>
</evidence>
<dbReference type="Pfam" id="PF06968">
    <property type="entry name" value="BATS"/>
    <property type="match status" value="1"/>
</dbReference>
<sequence>MIERCIKIIREGGELDFNQAMELAQKASLADLCDAAVELCHDVHGNSFDLCSIINARSGKCSEDCRYCAQSIHHTTNIKSYDQIDSRTAIAQARENDAYGVNRLSLVTAGRSLNPSQIEGMGSLYDAMAEKTTLRFCASMGFLTKESARQLVSFGVGRYHCNLESCRDFFPSICTTHTWEEKVETLKIARDAGMDLCSGGIIGMGETLEHRLQLAFELRGLGVLSIPVNILSPIASTPLAHIEAISLEDVLRCVALFRFVNPHAVIRIAGGRGRFGHDQYRLFAAGANGAIVGDYLTTAGAGVTEDIEEFIKLGFDLSGKQ</sequence>
<dbReference type="InterPro" id="IPR010722">
    <property type="entry name" value="BATS_dom"/>
</dbReference>
<dbReference type="EC" id="2.8.1.6" evidence="3 13"/>
<keyword evidence="8 13" id="KW-0479">Metal-binding</keyword>
<dbReference type="SFLD" id="SFLDG01278">
    <property type="entry name" value="biotin_synthase_like"/>
    <property type="match status" value="1"/>
</dbReference>
<dbReference type="HAMAP" id="MF_01694">
    <property type="entry name" value="BioB"/>
    <property type="match status" value="1"/>
</dbReference>
<feature type="binding site" evidence="13 14">
    <location>
        <position position="65"/>
    </location>
    <ligand>
        <name>[4Fe-4S] cluster</name>
        <dbReference type="ChEBI" id="CHEBI:49883"/>
        <note>4Fe-4S-S-AdoMet</note>
    </ligand>
</feature>
<evidence type="ECO:0000256" key="6">
    <source>
        <dbReference type="ARBA" id="ARBA00022691"/>
    </source>
</evidence>
<dbReference type="STRING" id="1167006.UWK_03407"/>
<dbReference type="InterPro" id="IPR013785">
    <property type="entry name" value="Aldolase_TIM"/>
</dbReference>
<keyword evidence="11 13" id="KW-0411">Iron-sulfur</keyword>
<dbReference type="GO" id="GO:0051537">
    <property type="term" value="F:2 iron, 2 sulfur cluster binding"/>
    <property type="evidence" value="ECO:0007669"/>
    <property type="project" value="UniProtKB-KW"/>
</dbReference>
<dbReference type="UniPathway" id="UPA00078">
    <property type="reaction ID" value="UER00162"/>
</dbReference>
<keyword evidence="5 13" id="KW-0808">Transferase</keyword>
<accession>M1NK09</accession>
<evidence type="ECO:0000313" key="17">
    <source>
        <dbReference type="Proteomes" id="UP000011721"/>
    </source>
</evidence>
<dbReference type="InterPro" id="IPR006638">
    <property type="entry name" value="Elp3/MiaA/NifB-like_rSAM"/>
</dbReference>
<proteinExistence type="inferred from homology"/>
<dbReference type="PANTHER" id="PTHR22976:SF2">
    <property type="entry name" value="BIOTIN SYNTHASE, MITOCHONDRIAL"/>
    <property type="match status" value="1"/>
</dbReference>
<evidence type="ECO:0000256" key="3">
    <source>
        <dbReference type="ARBA" id="ARBA00012236"/>
    </source>
</evidence>
<keyword evidence="10 13" id="KW-0408">Iron</keyword>
<feature type="binding site" evidence="13 14">
    <location>
        <position position="61"/>
    </location>
    <ligand>
        <name>[4Fe-4S] cluster</name>
        <dbReference type="ChEBI" id="CHEBI:49883"/>
        <note>4Fe-4S-S-AdoMet</note>
    </ligand>
</feature>
<keyword evidence="6 13" id="KW-0949">S-adenosyl-L-methionine</keyword>
<dbReference type="RefSeq" id="WP_015405606.1">
    <property type="nucleotide sequence ID" value="NC_020304.1"/>
</dbReference>
<dbReference type="Gene3D" id="3.20.20.70">
    <property type="entry name" value="Aldolase class I"/>
    <property type="match status" value="1"/>
</dbReference>
<name>M1NK09_DESSD</name>
<dbReference type="GO" id="GO:0009102">
    <property type="term" value="P:biotin biosynthetic process"/>
    <property type="evidence" value="ECO:0007669"/>
    <property type="project" value="UniProtKB-UniRule"/>
</dbReference>
<dbReference type="InterPro" id="IPR058240">
    <property type="entry name" value="rSAM_sf"/>
</dbReference>
<feature type="binding site" evidence="13 14">
    <location>
        <position position="68"/>
    </location>
    <ligand>
        <name>[4Fe-4S] cluster</name>
        <dbReference type="ChEBI" id="CHEBI:49883"/>
        <note>4Fe-4S-S-AdoMet</note>
    </ligand>
</feature>